<dbReference type="RefSeq" id="WP_091040081.1">
    <property type="nucleotide sequence ID" value="NZ_FNAD01000019.1"/>
</dbReference>
<dbReference type="Proteomes" id="UP000198949">
    <property type="component" value="Unassembled WGS sequence"/>
</dbReference>
<dbReference type="Pfam" id="PF08327">
    <property type="entry name" value="AHSA1"/>
    <property type="match status" value="1"/>
</dbReference>
<dbReference type="OrthoDB" id="287565at2"/>
<dbReference type="InterPro" id="IPR013538">
    <property type="entry name" value="ASHA1/2-like_C"/>
</dbReference>
<dbReference type="InterPro" id="IPR023393">
    <property type="entry name" value="START-like_dom_sf"/>
</dbReference>
<comment type="similarity">
    <text evidence="1">Belongs to the AHA1 family.</text>
</comment>
<dbReference type="CDD" id="cd07814">
    <property type="entry name" value="SRPBCC_CalC_Aha1-like"/>
    <property type="match status" value="1"/>
</dbReference>
<keyword evidence="4" id="KW-1185">Reference proteome</keyword>
<evidence type="ECO:0000313" key="3">
    <source>
        <dbReference type="EMBL" id="SDE37524.1"/>
    </source>
</evidence>
<sequence length="146" mass="16742">MVDILHRTGFENTSTEKVYEALTTLDGLRGWWTGDTTGKTDLHDVIAFRFPDGGFDMKITELAPGRRVEWEVVGGTPEWIGTKVHWDLKQDGDWAILLFKHEGWREPVEFMHHCSSKWGTFLISLKHFVETGKGEPAPNDVKTDNW</sequence>
<name>A0A1G7CDQ8_9ACTN</name>
<gene>
    <name evidence="3" type="ORF">SAMN05216270_119105</name>
</gene>
<protein>
    <submittedName>
        <fullName evidence="3">Uncharacterized conserved protein YndB, AHSA1/START domain</fullName>
    </submittedName>
</protein>
<dbReference type="AlphaFoldDB" id="A0A1G7CDQ8"/>
<feature type="domain" description="Activator of Hsp90 ATPase homologue 1/2-like C-terminal" evidence="2">
    <location>
        <begin position="12"/>
        <end position="130"/>
    </location>
</feature>
<evidence type="ECO:0000256" key="1">
    <source>
        <dbReference type="ARBA" id="ARBA00006817"/>
    </source>
</evidence>
<dbReference type="EMBL" id="FNAD01000019">
    <property type="protein sequence ID" value="SDE37524.1"/>
    <property type="molecule type" value="Genomic_DNA"/>
</dbReference>
<reference evidence="4" key="1">
    <citation type="submission" date="2016-10" db="EMBL/GenBank/DDBJ databases">
        <authorList>
            <person name="Varghese N."/>
            <person name="Submissions S."/>
        </authorList>
    </citation>
    <scope>NUCLEOTIDE SEQUENCE [LARGE SCALE GENOMIC DNA]</scope>
    <source>
        <strain evidence="4">CGMCC 4.3516</strain>
    </source>
</reference>
<dbReference type="Gene3D" id="3.30.530.20">
    <property type="match status" value="1"/>
</dbReference>
<evidence type="ECO:0000313" key="4">
    <source>
        <dbReference type="Proteomes" id="UP000198949"/>
    </source>
</evidence>
<accession>A0A1G7CDQ8</accession>
<organism evidence="3 4">
    <name type="scientific">Glycomyces harbinensis</name>
    <dbReference type="NCBI Taxonomy" id="58114"/>
    <lineage>
        <taxon>Bacteria</taxon>
        <taxon>Bacillati</taxon>
        <taxon>Actinomycetota</taxon>
        <taxon>Actinomycetes</taxon>
        <taxon>Glycomycetales</taxon>
        <taxon>Glycomycetaceae</taxon>
        <taxon>Glycomyces</taxon>
    </lineage>
</organism>
<dbReference type="STRING" id="58114.SAMN05216270_119105"/>
<evidence type="ECO:0000259" key="2">
    <source>
        <dbReference type="Pfam" id="PF08327"/>
    </source>
</evidence>
<dbReference type="SUPFAM" id="SSF55961">
    <property type="entry name" value="Bet v1-like"/>
    <property type="match status" value="1"/>
</dbReference>
<proteinExistence type="inferred from homology"/>